<keyword evidence="2" id="KW-0808">Transferase</keyword>
<protein>
    <submittedName>
        <fullName evidence="2">Methyltransferase small</fullName>
    </submittedName>
</protein>
<proteinExistence type="predicted"/>
<keyword evidence="3" id="KW-1185">Reference proteome</keyword>
<sequence length="267" mass="29648">MNRPDAQPMLEPGERLDHLLTQDLKIIQSPEVFSFSLDAVLLARYAGVPARGRVVDLCTGNGVVPLLLTTRTAASIDGVEIQPKLADMARRSVALNGLEDRITIIEADLREWSKRADVRGAYDAVTINPPYLPRGSGEYKENIHKAMARHEIGCTLDDAAAACAAAVRSGGRVTMVHRPSRLADIIETLRRHRLEPKRMRLVHPKQEAEANIVLIESLKDGRPELRLEPPLIVYEPDGRYTDELLHIFYGRKTELAGVPAAAEEERT</sequence>
<dbReference type="Proteomes" id="UP000681526">
    <property type="component" value="Unassembled WGS sequence"/>
</dbReference>
<evidence type="ECO:0000313" key="3">
    <source>
        <dbReference type="Proteomes" id="UP000681526"/>
    </source>
</evidence>
<dbReference type="GO" id="GO:0008168">
    <property type="term" value="F:methyltransferase activity"/>
    <property type="evidence" value="ECO:0007669"/>
    <property type="project" value="UniProtKB-KW"/>
</dbReference>
<dbReference type="PANTHER" id="PTHR47739">
    <property type="entry name" value="TRNA1(VAL) (ADENINE(37)-N6)-METHYLTRANSFERASE"/>
    <property type="match status" value="1"/>
</dbReference>
<evidence type="ECO:0000259" key="1">
    <source>
        <dbReference type="Pfam" id="PF05175"/>
    </source>
</evidence>
<dbReference type="InterPro" id="IPR029063">
    <property type="entry name" value="SAM-dependent_MTases_sf"/>
</dbReference>
<dbReference type="Gene3D" id="3.40.50.150">
    <property type="entry name" value="Vaccinia Virus protein VP39"/>
    <property type="match status" value="1"/>
</dbReference>
<dbReference type="EMBL" id="CAJRAY010000051">
    <property type="protein sequence ID" value="CAG5087916.1"/>
    <property type="molecule type" value="Genomic_DNA"/>
</dbReference>
<dbReference type="Pfam" id="PF05175">
    <property type="entry name" value="MTS"/>
    <property type="match status" value="1"/>
</dbReference>
<comment type="caution">
    <text evidence="2">The sequence shown here is derived from an EMBL/GenBank/DDBJ whole genome shotgun (WGS) entry which is preliminary data.</text>
</comment>
<organism evidence="2 3">
    <name type="scientific">Thermobacillus xylanilyticus</name>
    <dbReference type="NCBI Taxonomy" id="76633"/>
    <lineage>
        <taxon>Bacteria</taxon>
        <taxon>Bacillati</taxon>
        <taxon>Bacillota</taxon>
        <taxon>Bacilli</taxon>
        <taxon>Bacillales</taxon>
        <taxon>Paenibacillaceae</taxon>
        <taxon>Thermobacillus</taxon>
    </lineage>
</organism>
<accession>A0ABM8V4Z0</accession>
<evidence type="ECO:0000313" key="2">
    <source>
        <dbReference type="EMBL" id="CAG5087916.1"/>
    </source>
</evidence>
<dbReference type="InterPro" id="IPR050210">
    <property type="entry name" value="tRNA_Adenine-N(6)_MTase"/>
</dbReference>
<keyword evidence="2" id="KW-0489">Methyltransferase</keyword>
<dbReference type="RefSeq" id="WP_213484710.1">
    <property type="nucleotide sequence ID" value="NZ_CAJRAY010000051.1"/>
</dbReference>
<dbReference type="GO" id="GO:0032259">
    <property type="term" value="P:methylation"/>
    <property type="evidence" value="ECO:0007669"/>
    <property type="project" value="UniProtKB-KW"/>
</dbReference>
<dbReference type="CDD" id="cd02440">
    <property type="entry name" value="AdoMet_MTases"/>
    <property type="match status" value="1"/>
</dbReference>
<gene>
    <name evidence="2" type="primary">txxe 2234-M1-171</name>
    <name evidence="2" type="ORF">TXXE_11325</name>
</gene>
<reference evidence="2 3" key="1">
    <citation type="submission" date="2021-04" db="EMBL/GenBank/DDBJ databases">
        <authorList>
            <person name="Rakotoarivonina H."/>
        </authorList>
    </citation>
    <scope>NUCLEOTIDE SEQUENCE [LARGE SCALE GENOMIC DNA]</scope>
    <source>
        <strain evidence="2 3">XE</strain>
    </source>
</reference>
<name>A0ABM8V4Z0_THEXY</name>
<feature type="domain" description="Methyltransferase small" evidence="1">
    <location>
        <begin position="25"/>
        <end position="133"/>
    </location>
</feature>
<dbReference type="SUPFAM" id="SSF53335">
    <property type="entry name" value="S-adenosyl-L-methionine-dependent methyltransferases"/>
    <property type="match status" value="1"/>
</dbReference>
<dbReference type="PANTHER" id="PTHR47739:SF1">
    <property type="entry name" value="TRNA1(VAL) (ADENINE(37)-N6)-METHYLTRANSFERASE"/>
    <property type="match status" value="1"/>
</dbReference>
<dbReference type="InterPro" id="IPR007848">
    <property type="entry name" value="Small_mtfrase_dom"/>
</dbReference>